<keyword evidence="2" id="KW-0053">Apoptosis</keyword>
<feature type="compositionally biased region" description="Basic and acidic residues" evidence="3">
    <location>
        <begin position="67"/>
        <end position="78"/>
    </location>
</feature>
<feature type="compositionally biased region" description="Low complexity" evidence="3">
    <location>
        <begin position="139"/>
        <end position="150"/>
    </location>
</feature>
<evidence type="ECO:0000256" key="3">
    <source>
        <dbReference type="SAM" id="MobiDB-lite"/>
    </source>
</evidence>
<dbReference type="CTD" id="83596"/>
<name>A0A670J790_PODMU</name>
<dbReference type="PANTHER" id="PTHR14965">
    <property type="entry name" value="SI:CH73-248E21.1"/>
    <property type="match status" value="1"/>
</dbReference>
<dbReference type="Ensembl" id="ENSPMRT00000021340.1">
    <property type="protein sequence ID" value="ENSPMRP00000020096.1"/>
    <property type="gene ID" value="ENSPMRG00000013096.1"/>
</dbReference>
<organism evidence="4 5">
    <name type="scientific">Podarcis muralis</name>
    <name type="common">Wall lizard</name>
    <name type="synonym">Lacerta muralis</name>
    <dbReference type="NCBI Taxonomy" id="64176"/>
    <lineage>
        <taxon>Eukaryota</taxon>
        <taxon>Metazoa</taxon>
        <taxon>Chordata</taxon>
        <taxon>Craniata</taxon>
        <taxon>Vertebrata</taxon>
        <taxon>Euteleostomi</taxon>
        <taxon>Lepidosauria</taxon>
        <taxon>Squamata</taxon>
        <taxon>Bifurcata</taxon>
        <taxon>Unidentata</taxon>
        <taxon>Episquamata</taxon>
        <taxon>Laterata</taxon>
        <taxon>Lacertibaenia</taxon>
        <taxon>Lacertidae</taxon>
        <taxon>Podarcis</taxon>
    </lineage>
</organism>
<dbReference type="InterPro" id="IPR036834">
    <property type="entry name" value="Bcl-2-like_sf"/>
</dbReference>
<dbReference type="OrthoDB" id="9948760at2759"/>
<dbReference type="OMA" id="QYMDMFV"/>
<dbReference type="Proteomes" id="UP000472272">
    <property type="component" value="Chromosome 13"/>
</dbReference>
<dbReference type="Pfam" id="PF15661">
    <property type="entry name" value="CF222"/>
    <property type="match status" value="1"/>
</dbReference>
<evidence type="ECO:0000313" key="4">
    <source>
        <dbReference type="Ensembl" id="ENSPMRP00000020096.1"/>
    </source>
</evidence>
<feature type="compositionally biased region" description="Basic residues" evidence="3">
    <location>
        <begin position="79"/>
        <end position="94"/>
    </location>
</feature>
<reference evidence="4" key="2">
    <citation type="submission" date="2025-08" db="UniProtKB">
        <authorList>
            <consortium name="Ensembl"/>
        </authorList>
    </citation>
    <scope>IDENTIFICATION</scope>
</reference>
<protein>
    <submittedName>
        <fullName evidence="4">BCL2 like 12</fullName>
    </submittedName>
</protein>
<proteinExistence type="predicted"/>
<dbReference type="GO" id="GO:2001236">
    <property type="term" value="P:regulation of extrinsic apoptotic signaling pathway"/>
    <property type="evidence" value="ECO:0007669"/>
    <property type="project" value="TreeGrafter"/>
</dbReference>
<dbReference type="PANTHER" id="PTHR14965:SF2">
    <property type="entry name" value="BCL-2-LIKE PROTEIN 12"/>
    <property type="match status" value="1"/>
</dbReference>
<keyword evidence="1" id="KW-0597">Phosphoprotein</keyword>
<feature type="region of interest" description="Disordered" evidence="3">
    <location>
        <begin position="30"/>
        <end position="156"/>
    </location>
</feature>
<sequence>MAGSPLPPKRQVEEETRRVLEAFLQRALRNGEVESLGHVGGSYYDPTSYMHSSPSEHFQDCPAWSSAHEENNCGDEKKHSFRTSIKRLLQRRPSPRTPPDNVPPSTGSLKRSKAGGEVGEGSRQKRSFSLKNILRKKGSSSGETTSPGGTLQRPDSLPVVNCYCRKHPSEQRVPQGSGGEAENAELYTLVAQKLDHLVKQQQLTSPLVAKSLPFPTDEISILPTGGTLPSTPVISEELPGDLEEKQKEQILQKLVALLEEKAGIINKEIEADPLLRNTLSRLSYRSFSRLAEAFTSRAPPGLPSPQLAKLALTMELTRKVAGINSHAVHTLMGYSLQYMDMFVPWLQQQGGWESIVAQEEIFDLQLD</sequence>
<gene>
    <name evidence="4" type="primary">BCL2L12</name>
</gene>
<dbReference type="RefSeq" id="XP_028559393.1">
    <property type="nucleotide sequence ID" value="XM_028703560.1"/>
</dbReference>
<dbReference type="GeneID" id="114582488"/>
<dbReference type="GeneTree" id="ENSGT00940000154318"/>
<evidence type="ECO:0000256" key="1">
    <source>
        <dbReference type="ARBA" id="ARBA00022553"/>
    </source>
</evidence>
<dbReference type="InterPro" id="IPR031362">
    <property type="entry name" value="BNIP5"/>
</dbReference>
<dbReference type="KEGG" id="pmua:114582488"/>
<reference evidence="4 5" key="1">
    <citation type="journal article" date="2019" name="Proc. Natl. Acad. Sci. U.S.A.">
        <title>Regulatory changes in pterin and carotenoid genes underlie balanced color polymorphisms in the wall lizard.</title>
        <authorList>
            <person name="Andrade P."/>
            <person name="Pinho C."/>
            <person name="Perez I de Lanuza G."/>
            <person name="Afonso S."/>
            <person name="Brejcha J."/>
            <person name="Rubin C.J."/>
            <person name="Wallerman O."/>
            <person name="Pereira P."/>
            <person name="Sabatino S.J."/>
            <person name="Bellati A."/>
            <person name="Pellitteri-Rosa D."/>
            <person name="Bosakova Z."/>
            <person name="Bunikis I."/>
            <person name="Carretero M.A."/>
            <person name="Feiner N."/>
            <person name="Marsik P."/>
            <person name="Pauperio F."/>
            <person name="Salvi D."/>
            <person name="Soler L."/>
            <person name="While G.M."/>
            <person name="Uller T."/>
            <person name="Font E."/>
            <person name="Andersson L."/>
            <person name="Carneiro M."/>
        </authorList>
    </citation>
    <scope>NUCLEOTIDE SEQUENCE</scope>
</reference>
<keyword evidence="5" id="KW-1185">Reference proteome</keyword>
<dbReference type="GO" id="GO:0006915">
    <property type="term" value="P:apoptotic process"/>
    <property type="evidence" value="ECO:0007669"/>
    <property type="project" value="UniProtKB-KW"/>
</dbReference>
<evidence type="ECO:0000313" key="5">
    <source>
        <dbReference type="Proteomes" id="UP000472272"/>
    </source>
</evidence>
<feature type="compositionally biased region" description="Basic residues" evidence="3">
    <location>
        <begin position="124"/>
        <end position="138"/>
    </location>
</feature>
<dbReference type="AlphaFoldDB" id="A0A670J790"/>
<dbReference type="RefSeq" id="XP_028559394.1">
    <property type="nucleotide sequence ID" value="XM_028703561.1"/>
</dbReference>
<evidence type="ECO:0000256" key="2">
    <source>
        <dbReference type="ARBA" id="ARBA00022703"/>
    </source>
</evidence>
<reference evidence="4" key="3">
    <citation type="submission" date="2025-09" db="UniProtKB">
        <authorList>
            <consortium name="Ensembl"/>
        </authorList>
    </citation>
    <scope>IDENTIFICATION</scope>
</reference>
<accession>A0A670J790</accession>
<dbReference type="SUPFAM" id="SSF56854">
    <property type="entry name" value="Bcl-2 inhibitors of programmed cell death"/>
    <property type="match status" value="1"/>
</dbReference>